<dbReference type="GO" id="GO:0016740">
    <property type="term" value="F:transferase activity"/>
    <property type="evidence" value="ECO:0007669"/>
    <property type="project" value="UniProtKB-KW"/>
</dbReference>
<dbReference type="AlphaFoldDB" id="A0A238LFH5"/>
<dbReference type="OrthoDB" id="7872201at2"/>
<proteinExistence type="predicted"/>
<dbReference type="EMBL" id="FXZK01000002">
    <property type="protein sequence ID" value="SMY07650.1"/>
    <property type="molecule type" value="Genomic_DNA"/>
</dbReference>
<keyword evidence="1" id="KW-0808">Transferase</keyword>
<keyword evidence="2" id="KW-1185">Reference proteome</keyword>
<evidence type="ECO:0000313" key="2">
    <source>
        <dbReference type="Proteomes" id="UP000201613"/>
    </source>
</evidence>
<dbReference type="Proteomes" id="UP000201613">
    <property type="component" value="Unassembled WGS sequence"/>
</dbReference>
<gene>
    <name evidence="1" type="ORF">LOM8899_01788</name>
</gene>
<accession>A0A238LFH5</accession>
<sequence>MVFRQSIIAAGFLATSGILSGPALGQDSGLYGEAIPADAVFVRWLEGSTPLERSAFGYDFSDENIPANTYAAVSAELLPDVSIGGYYSVVLGASGTPLLVKEPERGDQTKVHMILVNGGATPVTLNIAGGGAEVISLTSQSEASSRAVNPVSASLEVRPEGSDLAIAQFEVALRRGQNMTFAVLDGDVILVPSAFGPVVKAE</sequence>
<reference evidence="2" key="1">
    <citation type="submission" date="2017-05" db="EMBL/GenBank/DDBJ databases">
        <authorList>
            <person name="Rodrigo-Torres L."/>
            <person name="Arahal R. D."/>
            <person name="Lucena T."/>
        </authorList>
    </citation>
    <scope>NUCLEOTIDE SEQUENCE [LARGE SCALE GENOMIC DNA]</scope>
    <source>
        <strain evidence="2">CECT 8899</strain>
    </source>
</reference>
<dbReference type="RefSeq" id="WP_133064998.1">
    <property type="nucleotide sequence ID" value="NZ_FXZK01000002.1"/>
</dbReference>
<evidence type="ECO:0000313" key="1">
    <source>
        <dbReference type="EMBL" id="SMY07650.1"/>
    </source>
</evidence>
<organism evidence="1 2">
    <name type="scientific">Flavimaricola marinus</name>
    <dbReference type="NCBI Taxonomy" id="1819565"/>
    <lineage>
        <taxon>Bacteria</taxon>
        <taxon>Pseudomonadati</taxon>
        <taxon>Pseudomonadota</taxon>
        <taxon>Alphaproteobacteria</taxon>
        <taxon>Rhodobacterales</taxon>
        <taxon>Paracoccaceae</taxon>
        <taxon>Flavimaricola</taxon>
    </lineage>
</organism>
<protein>
    <submittedName>
        <fullName evidence="1">Alginate O-acetyl transferase AlgF</fullName>
    </submittedName>
</protein>
<name>A0A238LFH5_9RHOB</name>